<dbReference type="AlphaFoldDB" id="A0A934IYY5"/>
<proteinExistence type="predicted"/>
<gene>
    <name evidence="1" type="ORF">JEQ47_07275</name>
</gene>
<reference evidence="1" key="1">
    <citation type="submission" date="2020-12" db="EMBL/GenBank/DDBJ databases">
        <title>Devosia sp. MSA67 isolated from Mo River.</title>
        <authorList>
            <person name="Ma F."/>
            <person name="Zi Z."/>
        </authorList>
    </citation>
    <scope>NUCLEOTIDE SEQUENCE</scope>
    <source>
        <strain evidence="1">MSA67</strain>
    </source>
</reference>
<keyword evidence="2" id="KW-1185">Reference proteome</keyword>
<comment type="caution">
    <text evidence="1">The sequence shown here is derived from an EMBL/GenBank/DDBJ whole genome shotgun (WGS) entry which is preliminary data.</text>
</comment>
<name>A0A934IYY5_9HYPH</name>
<evidence type="ECO:0000313" key="2">
    <source>
        <dbReference type="Proteomes" id="UP000602124"/>
    </source>
</evidence>
<dbReference type="Proteomes" id="UP000602124">
    <property type="component" value="Unassembled WGS sequence"/>
</dbReference>
<protein>
    <submittedName>
        <fullName evidence="1">Uncharacterized protein</fullName>
    </submittedName>
</protein>
<accession>A0A934IYY5</accession>
<sequence>MPRTIAEIRRHDRERKRAQRAAAAAAGVPSSAQVSIAIVEALSFAAASGVNIETARVGGEPAITMASILSAAHVVLVSRLGFDAAASTAALLKALAPRPEHRWPSFVPTHALMPTAPAGTEA</sequence>
<dbReference type="RefSeq" id="WP_198875669.1">
    <property type="nucleotide sequence ID" value="NZ_JAEKMH010000001.1"/>
</dbReference>
<organism evidence="1 2">
    <name type="scientific">Devosia sediminis</name>
    <dbReference type="NCBI Taxonomy" id="2798801"/>
    <lineage>
        <taxon>Bacteria</taxon>
        <taxon>Pseudomonadati</taxon>
        <taxon>Pseudomonadota</taxon>
        <taxon>Alphaproteobacteria</taxon>
        <taxon>Hyphomicrobiales</taxon>
        <taxon>Devosiaceae</taxon>
        <taxon>Devosia</taxon>
    </lineage>
</organism>
<dbReference type="EMBL" id="JAEKMH010000001">
    <property type="protein sequence ID" value="MBJ3784514.1"/>
    <property type="molecule type" value="Genomic_DNA"/>
</dbReference>
<evidence type="ECO:0000313" key="1">
    <source>
        <dbReference type="EMBL" id="MBJ3784514.1"/>
    </source>
</evidence>